<keyword evidence="1" id="KW-0732">Signal</keyword>
<evidence type="ECO:0000313" key="2">
    <source>
        <dbReference type="EMBL" id="MPC12522.1"/>
    </source>
</evidence>
<organism evidence="2 3">
    <name type="scientific">Portunus trituberculatus</name>
    <name type="common">Swimming crab</name>
    <name type="synonym">Neptunus trituberculatus</name>
    <dbReference type="NCBI Taxonomy" id="210409"/>
    <lineage>
        <taxon>Eukaryota</taxon>
        <taxon>Metazoa</taxon>
        <taxon>Ecdysozoa</taxon>
        <taxon>Arthropoda</taxon>
        <taxon>Crustacea</taxon>
        <taxon>Multicrustacea</taxon>
        <taxon>Malacostraca</taxon>
        <taxon>Eumalacostraca</taxon>
        <taxon>Eucarida</taxon>
        <taxon>Decapoda</taxon>
        <taxon>Pleocyemata</taxon>
        <taxon>Brachyura</taxon>
        <taxon>Eubrachyura</taxon>
        <taxon>Portunoidea</taxon>
        <taxon>Portunidae</taxon>
        <taxon>Portuninae</taxon>
        <taxon>Portunus</taxon>
    </lineage>
</organism>
<feature type="chain" id="PRO_5022922593" description="Secreted protein" evidence="1">
    <location>
        <begin position="28"/>
        <end position="95"/>
    </location>
</feature>
<proteinExistence type="predicted"/>
<dbReference type="EMBL" id="VSRR010000220">
    <property type="protein sequence ID" value="MPC12522.1"/>
    <property type="molecule type" value="Genomic_DNA"/>
</dbReference>
<protein>
    <recommendedName>
        <fullName evidence="4">Secreted protein</fullName>
    </recommendedName>
</protein>
<evidence type="ECO:0000256" key="1">
    <source>
        <dbReference type="SAM" id="SignalP"/>
    </source>
</evidence>
<name>A0A5B7CS19_PORTR</name>
<evidence type="ECO:0000313" key="3">
    <source>
        <dbReference type="Proteomes" id="UP000324222"/>
    </source>
</evidence>
<feature type="signal peptide" evidence="1">
    <location>
        <begin position="1"/>
        <end position="27"/>
    </location>
</feature>
<accession>A0A5B7CS19</accession>
<gene>
    <name evidence="2" type="ORF">E2C01_005221</name>
</gene>
<comment type="caution">
    <text evidence="2">The sequence shown here is derived from an EMBL/GenBank/DDBJ whole genome shotgun (WGS) entry which is preliminary data.</text>
</comment>
<dbReference type="AlphaFoldDB" id="A0A5B7CS19"/>
<evidence type="ECO:0008006" key="4">
    <source>
        <dbReference type="Google" id="ProtNLM"/>
    </source>
</evidence>
<keyword evidence="3" id="KW-1185">Reference proteome</keyword>
<sequence length="95" mass="9911">MYMGGPRGSPHPHLLLMFHCLISKVHLTIPSLAVCGVSSAGPAVSHLGWEWHHAGPAASRHGWVGTLVLPNEFAAAGGSTSVKYNGTALTIMITS</sequence>
<dbReference type="Proteomes" id="UP000324222">
    <property type="component" value="Unassembled WGS sequence"/>
</dbReference>
<reference evidence="2 3" key="1">
    <citation type="submission" date="2019-05" db="EMBL/GenBank/DDBJ databases">
        <title>Another draft genome of Portunus trituberculatus and its Hox gene families provides insights of decapod evolution.</title>
        <authorList>
            <person name="Jeong J.-H."/>
            <person name="Song I."/>
            <person name="Kim S."/>
            <person name="Choi T."/>
            <person name="Kim D."/>
            <person name="Ryu S."/>
            <person name="Kim W."/>
        </authorList>
    </citation>
    <scope>NUCLEOTIDE SEQUENCE [LARGE SCALE GENOMIC DNA]</scope>
    <source>
        <tissue evidence="2">Muscle</tissue>
    </source>
</reference>